<reference evidence="6" key="1">
    <citation type="submission" date="2023-07" db="EMBL/GenBank/DDBJ databases">
        <title>A chromosome-level genome assembly of Lolium multiflorum.</title>
        <authorList>
            <person name="Chen Y."/>
            <person name="Copetti D."/>
            <person name="Kolliker R."/>
            <person name="Studer B."/>
        </authorList>
    </citation>
    <scope>NUCLEOTIDE SEQUENCE</scope>
    <source>
        <strain evidence="6">02402/16</strain>
        <tissue evidence="6">Leaf</tissue>
    </source>
</reference>
<comment type="similarity">
    <text evidence="1">Belongs to the plant rapid alkalinization factor (RALF) family.</text>
</comment>
<dbReference type="Proteomes" id="UP001231189">
    <property type="component" value="Unassembled WGS sequence"/>
</dbReference>
<dbReference type="InterPro" id="IPR008801">
    <property type="entry name" value="RALF"/>
</dbReference>
<dbReference type="PANTHER" id="PTHR34998">
    <property type="entry name" value="OS04G0357400 PROTEIN-RELATED"/>
    <property type="match status" value="1"/>
</dbReference>
<dbReference type="AlphaFoldDB" id="A0AAD8TIW0"/>
<evidence type="ECO:0000256" key="4">
    <source>
        <dbReference type="ARBA" id="ARBA00023157"/>
    </source>
</evidence>
<name>A0AAD8TIW0_LOLMU</name>
<proteinExistence type="inferred from homology"/>
<gene>
    <name evidence="6" type="ORF">QYE76_043526</name>
</gene>
<evidence type="ECO:0000313" key="6">
    <source>
        <dbReference type="EMBL" id="KAK1682678.1"/>
    </source>
</evidence>
<dbReference type="GO" id="GO:0005179">
    <property type="term" value="F:hormone activity"/>
    <property type="evidence" value="ECO:0007669"/>
    <property type="project" value="UniProtKB-KW"/>
</dbReference>
<sequence length="108" mass="11525">MGRKACISLLMLLGVALALVDPATADMKAAYSIDAAVRELMSPPPSSKLEDGVAPEFTADMEVHRRVLASISPGSLNRNRQACLGSCPARGGSYTNRRGCQSRFRCRG</sequence>
<keyword evidence="3 5" id="KW-0732">Signal</keyword>
<dbReference type="PANTHER" id="PTHR34998:SF9">
    <property type="entry name" value="OS04G0357400 PROTEIN"/>
    <property type="match status" value="1"/>
</dbReference>
<feature type="chain" id="PRO_5042108178" evidence="5">
    <location>
        <begin position="26"/>
        <end position="108"/>
    </location>
</feature>
<evidence type="ECO:0000256" key="1">
    <source>
        <dbReference type="ARBA" id="ARBA00009178"/>
    </source>
</evidence>
<dbReference type="EMBL" id="JAUUTY010000002">
    <property type="protein sequence ID" value="KAK1682678.1"/>
    <property type="molecule type" value="Genomic_DNA"/>
</dbReference>
<keyword evidence="7" id="KW-1185">Reference proteome</keyword>
<evidence type="ECO:0000256" key="2">
    <source>
        <dbReference type="ARBA" id="ARBA00022702"/>
    </source>
</evidence>
<protein>
    <submittedName>
        <fullName evidence="6">Uncharacterized protein</fullName>
    </submittedName>
</protein>
<feature type="signal peptide" evidence="5">
    <location>
        <begin position="1"/>
        <end position="25"/>
    </location>
</feature>
<keyword evidence="4" id="KW-1015">Disulfide bond</keyword>
<accession>A0AAD8TIW0</accession>
<dbReference type="Pfam" id="PF05498">
    <property type="entry name" value="RALF"/>
    <property type="match status" value="1"/>
</dbReference>
<evidence type="ECO:0000313" key="7">
    <source>
        <dbReference type="Proteomes" id="UP001231189"/>
    </source>
</evidence>
<organism evidence="6 7">
    <name type="scientific">Lolium multiflorum</name>
    <name type="common">Italian ryegrass</name>
    <name type="synonym">Lolium perenne subsp. multiflorum</name>
    <dbReference type="NCBI Taxonomy" id="4521"/>
    <lineage>
        <taxon>Eukaryota</taxon>
        <taxon>Viridiplantae</taxon>
        <taxon>Streptophyta</taxon>
        <taxon>Embryophyta</taxon>
        <taxon>Tracheophyta</taxon>
        <taxon>Spermatophyta</taxon>
        <taxon>Magnoliopsida</taxon>
        <taxon>Liliopsida</taxon>
        <taxon>Poales</taxon>
        <taxon>Poaceae</taxon>
        <taxon>BOP clade</taxon>
        <taxon>Pooideae</taxon>
        <taxon>Poodae</taxon>
        <taxon>Poeae</taxon>
        <taxon>Poeae Chloroplast Group 2 (Poeae type)</taxon>
        <taxon>Loliodinae</taxon>
        <taxon>Loliinae</taxon>
        <taxon>Lolium</taxon>
    </lineage>
</organism>
<evidence type="ECO:0000256" key="5">
    <source>
        <dbReference type="SAM" id="SignalP"/>
    </source>
</evidence>
<evidence type="ECO:0000256" key="3">
    <source>
        <dbReference type="ARBA" id="ARBA00022729"/>
    </source>
</evidence>
<keyword evidence="2" id="KW-0372">Hormone</keyword>
<comment type="caution">
    <text evidence="6">The sequence shown here is derived from an EMBL/GenBank/DDBJ whole genome shotgun (WGS) entry which is preliminary data.</text>
</comment>